<name>A0A1E5BFI1_9VIBR</name>
<evidence type="ECO:0000313" key="3">
    <source>
        <dbReference type="Proteomes" id="UP000094741"/>
    </source>
</evidence>
<proteinExistence type="predicted"/>
<dbReference type="Proteomes" id="UP000094741">
    <property type="component" value="Unassembled WGS sequence"/>
</dbReference>
<accession>A0A1E5BFI1</accession>
<dbReference type="InterPro" id="IPR021735">
    <property type="entry name" value="DUF3306"/>
</dbReference>
<feature type="compositionally biased region" description="Polar residues" evidence="1">
    <location>
        <begin position="65"/>
        <end position="78"/>
    </location>
</feature>
<protein>
    <recommendedName>
        <fullName evidence="4">DUF3306 domain-containing protein</fullName>
    </recommendedName>
</protein>
<dbReference type="AlphaFoldDB" id="A0A1E5BFI1"/>
<comment type="caution">
    <text evidence="2">The sequence shown here is derived from an EMBL/GenBank/DDBJ whole genome shotgun (WGS) entry which is preliminary data.</text>
</comment>
<feature type="compositionally biased region" description="Polar residues" evidence="1">
    <location>
        <begin position="209"/>
        <end position="233"/>
    </location>
</feature>
<organism evidence="2 3">
    <name type="scientific">Vibrio genomosp. F10 str. ZF-129</name>
    <dbReference type="NCBI Taxonomy" id="1187848"/>
    <lineage>
        <taxon>Bacteria</taxon>
        <taxon>Pseudomonadati</taxon>
        <taxon>Pseudomonadota</taxon>
        <taxon>Gammaproteobacteria</taxon>
        <taxon>Vibrionales</taxon>
        <taxon>Vibrionaceae</taxon>
        <taxon>Vibrio</taxon>
    </lineage>
</organism>
<dbReference type="OrthoDB" id="6399678at2"/>
<evidence type="ECO:0000256" key="1">
    <source>
        <dbReference type="SAM" id="MobiDB-lite"/>
    </source>
</evidence>
<dbReference type="STRING" id="1187848.A1QO_07000"/>
<evidence type="ECO:0008006" key="4">
    <source>
        <dbReference type="Google" id="ProtNLM"/>
    </source>
</evidence>
<feature type="compositionally biased region" description="Acidic residues" evidence="1">
    <location>
        <begin position="191"/>
        <end position="202"/>
    </location>
</feature>
<feature type="compositionally biased region" description="Basic and acidic residues" evidence="1">
    <location>
        <begin position="165"/>
        <end position="183"/>
    </location>
</feature>
<dbReference type="eggNOG" id="ENOG5032ZGA">
    <property type="taxonomic scope" value="Bacteria"/>
</dbReference>
<feature type="region of interest" description="Disordered" evidence="1">
    <location>
        <begin position="165"/>
        <end position="240"/>
    </location>
</feature>
<feature type="region of interest" description="Disordered" evidence="1">
    <location>
        <begin position="57"/>
        <end position="104"/>
    </location>
</feature>
<sequence length="240" mass="26071">MANNFLSRWSSKKHLEASTLQKSATTLPEASDIATEAVVLAENDPLAKVTIDRETTNKATIDHVSPTNQSLQGMGQSSQEERSAVSVADELEDSQRDERDSIEEGSLSIASLLKSDSDPLLKKAALRALFSGEEFNHVDALNDYDHDYSAIPSLSQDVAQSLREWIKPTSKESADETVQKESDSNSPQPDPDLEPVSEDDNSECGASNDVKQQTLGTSETDLVLGSESNTDLLSDSLEEK</sequence>
<dbReference type="Pfam" id="PF11748">
    <property type="entry name" value="DUF3306"/>
    <property type="match status" value="1"/>
</dbReference>
<reference evidence="2 3" key="1">
    <citation type="journal article" date="2012" name="Science">
        <title>Ecological populations of bacteria act as socially cohesive units of antibiotic production and resistance.</title>
        <authorList>
            <person name="Cordero O.X."/>
            <person name="Wildschutte H."/>
            <person name="Kirkup B."/>
            <person name="Proehl S."/>
            <person name="Ngo L."/>
            <person name="Hussain F."/>
            <person name="Le Roux F."/>
            <person name="Mincer T."/>
            <person name="Polz M.F."/>
        </authorList>
    </citation>
    <scope>NUCLEOTIDE SEQUENCE [LARGE SCALE GENOMIC DNA]</scope>
    <source>
        <strain evidence="2 3">ZF-129</strain>
    </source>
</reference>
<gene>
    <name evidence="2" type="ORF">A1QO_07000</name>
</gene>
<dbReference type="EMBL" id="AJYQ02000089">
    <property type="protein sequence ID" value="OEE34576.1"/>
    <property type="molecule type" value="Genomic_DNA"/>
</dbReference>
<dbReference type="RefSeq" id="WP_017041203.1">
    <property type="nucleotide sequence ID" value="NZ_AJYQ02000089.1"/>
</dbReference>
<evidence type="ECO:0000313" key="2">
    <source>
        <dbReference type="EMBL" id="OEE34576.1"/>
    </source>
</evidence>